<feature type="compositionally biased region" description="Basic and acidic residues" evidence="1">
    <location>
        <begin position="26"/>
        <end position="36"/>
    </location>
</feature>
<evidence type="ECO:0000256" key="1">
    <source>
        <dbReference type="SAM" id="MobiDB-lite"/>
    </source>
</evidence>
<name>A0ABX7F7T7_9RHOB</name>
<reference evidence="2 3" key="1">
    <citation type="submission" date="2019-12" db="EMBL/GenBank/DDBJ databases">
        <title>Complete Genome Sequence of a Quorum-Sensing Bacterium,Rhodobacteraceae bacterium C31, Isolated from a marine microalgae symbiotic bacteria.</title>
        <authorList>
            <person name="Zhang Y."/>
        </authorList>
    </citation>
    <scope>NUCLEOTIDE SEQUENCE [LARGE SCALE GENOMIC DNA]</scope>
    <source>
        <strain evidence="2 3">C31</strain>
    </source>
</reference>
<evidence type="ECO:0000313" key="3">
    <source>
        <dbReference type="Proteomes" id="UP000596387"/>
    </source>
</evidence>
<sequence length="56" mass="6310">MDAIECRIVKLSRVPVADNLPGQPEPRQRKLWEAIGKKMPKKTKGAKLDPKVCRSP</sequence>
<gene>
    <name evidence="2" type="ORF">GQA70_09895</name>
</gene>
<dbReference type="EMBL" id="CP047166">
    <property type="protein sequence ID" value="QRF66588.1"/>
    <property type="molecule type" value="Genomic_DNA"/>
</dbReference>
<protein>
    <submittedName>
        <fullName evidence="2">Uncharacterized protein</fullName>
    </submittedName>
</protein>
<evidence type="ECO:0000313" key="2">
    <source>
        <dbReference type="EMBL" id="QRF66588.1"/>
    </source>
</evidence>
<feature type="region of interest" description="Disordered" evidence="1">
    <location>
        <begin position="17"/>
        <end position="56"/>
    </location>
</feature>
<dbReference type="Proteomes" id="UP000596387">
    <property type="component" value="Chromosome"/>
</dbReference>
<keyword evidence="3" id="KW-1185">Reference proteome</keyword>
<feature type="compositionally biased region" description="Basic and acidic residues" evidence="1">
    <location>
        <begin position="46"/>
        <end position="56"/>
    </location>
</feature>
<proteinExistence type="predicted"/>
<organism evidence="2 3">
    <name type="scientific">Ponticoccus alexandrii</name>
    <dbReference type="NCBI Taxonomy" id="1943633"/>
    <lineage>
        <taxon>Bacteria</taxon>
        <taxon>Pseudomonadati</taxon>
        <taxon>Pseudomonadota</taxon>
        <taxon>Alphaproteobacteria</taxon>
        <taxon>Rhodobacterales</taxon>
        <taxon>Roseobacteraceae</taxon>
        <taxon>Ponticoccus</taxon>
    </lineage>
</organism>
<accession>A0ABX7F7T7</accession>